<evidence type="ECO:0000313" key="9">
    <source>
        <dbReference type="EMBL" id="MEA3571522.1"/>
    </source>
</evidence>
<organism evidence="9 10">
    <name type="scientific">Paenibacillus phoenicis</name>
    <dbReference type="NCBI Taxonomy" id="554117"/>
    <lineage>
        <taxon>Bacteria</taxon>
        <taxon>Bacillati</taxon>
        <taxon>Bacillota</taxon>
        <taxon>Bacilli</taxon>
        <taxon>Bacillales</taxon>
        <taxon>Paenibacillaceae</taxon>
        <taxon>Paenibacillus</taxon>
    </lineage>
</organism>
<keyword evidence="2 7" id="KW-0813">Transport</keyword>
<dbReference type="PANTHER" id="PTHR30193:SF41">
    <property type="entry name" value="DIACETYLCHITOBIOSE UPTAKE SYSTEM PERMEASE PROTEIN NGCF"/>
    <property type="match status" value="1"/>
</dbReference>
<evidence type="ECO:0000313" key="10">
    <source>
        <dbReference type="Proteomes" id="UP001292216"/>
    </source>
</evidence>
<evidence type="ECO:0000259" key="8">
    <source>
        <dbReference type="PROSITE" id="PS50928"/>
    </source>
</evidence>
<feature type="transmembrane region" description="Helical" evidence="7">
    <location>
        <begin position="271"/>
        <end position="289"/>
    </location>
</feature>
<evidence type="ECO:0000256" key="6">
    <source>
        <dbReference type="ARBA" id="ARBA00023136"/>
    </source>
</evidence>
<dbReference type="Gene3D" id="1.10.3720.10">
    <property type="entry name" value="MetI-like"/>
    <property type="match status" value="1"/>
</dbReference>
<feature type="domain" description="ABC transmembrane type-1" evidence="8">
    <location>
        <begin position="74"/>
        <end position="285"/>
    </location>
</feature>
<protein>
    <submittedName>
        <fullName evidence="9">Sugar ABC transporter permease</fullName>
    </submittedName>
</protein>
<keyword evidence="4 7" id="KW-0812">Transmembrane</keyword>
<keyword evidence="3" id="KW-1003">Cell membrane</keyword>
<name>A0ABU5PPC7_9BACL</name>
<feature type="transmembrane region" description="Helical" evidence="7">
    <location>
        <begin position="12"/>
        <end position="34"/>
    </location>
</feature>
<evidence type="ECO:0000256" key="1">
    <source>
        <dbReference type="ARBA" id="ARBA00004651"/>
    </source>
</evidence>
<dbReference type="Proteomes" id="UP001292216">
    <property type="component" value="Unassembled WGS sequence"/>
</dbReference>
<accession>A0ABU5PPC7</accession>
<gene>
    <name evidence="9" type="ORF">U9M73_16335</name>
</gene>
<dbReference type="InterPro" id="IPR000515">
    <property type="entry name" value="MetI-like"/>
</dbReference>
<dbReference type="InterPro" id="IPR035906">
    <property type="entry name" value="MetI-like_sf"/>
</dbReference>
<comment type="subcellular location">
    <subcellularLocation>
        <location evidence="1 7">Cell membrane</location>
        <topology evidence="1 7">Multi-pass membrane protein</topology>
    </subcellularLocation>
</comment>
<dbReference type="InterPro" id="IPR051393">
    <property type="entry name" value="ABC_transporter_permease"/>
</dbReference>
<proteinExistence type="inferred from homology"/>
<evidence type="ECO:0000256" key="7">
    <source>
        <dbReference type="RuleBase" id="RU363032"/>
    </source>
</evidence>
<feature type="transmembrane region" description="Helical" evidence="7">
    <location>
        <begin position="111"/>
        <end position="131"/>
    </location>
</feature>
<dbReference type="Pfam" id="PF00528">
    <property type="entry name" value="BPD_transp_1"/>
    <property type="match status" value="1"/>
</dbReference>
<dbReference type="CDD" id="cd06261">
    <property type="entry name" value="TM_PBP2"/>
    <property type="match status" value="1"/>
</dbReference>
<evidence type="ECO:0000256" key="5">
    <source>
        <dbReference type="ARBA" id="ARBA00022989"/>
    </source>
</evidence>
<dbReference type="SUPFAM" id="SSF161098">
    <property type="entry name" value="MetI-like"/>
    <property type="match status" value="1"/>
</dbReference>
<keyword evidence="10" id="KW-1185">Reference proteome</keyword>
<evidence type="ECO:0000256" key="4">
    <source>
        <dbReference type="ARBA" id="ARBA00022692"/>
    </source>
</evidence>
<evidence type="ECO:0000256" key="3">
    <source>
        <dbReference type="ARBA" id="ARBA00022475"/>
    </source>
</evidence>
<comment type="caution">
    <text evidence="9">The sequence shown here is derived from an EMBL/GenBank/DDBJ whole genome shotgun (WGS) entry which is preliminary data.</text>
</comment>
<feature type="transmembrane region" description="Helical" evidence="7">
    <location>
        <begin position="204"/>
        <end position="225"/>
    </location>
</feature>
<feature type="transmembrane region" description="Helical" evidence="7">
    <location>
        <begin position="158"/>
        <end position="183"/>
    </location>
</feature>
<evidence type="ECO:0000256" key="2">
    <source>
        <dbReference type="ARBA" id="ARBA00022448"/>
    </source>
</evidence>
<dbReference type="EMBL" id="JAYERP010000001">
    <property type="protein sequence ID" value="MEA3571522.1"/>
    <property type="molecule type" value="Genomic_DNA"/>
</dbReference>
<keyword evidence="5 7" id="KW-1133">Transmembrane helix</keyword>
<dbReference type="PROSITE" id="PS50928">
    <property type="entry name" value="ABC_TM1"/>
    <property type="match status" value="1"/>
</dbReference>
<keyword evidence="6 7" id="KW-0472">Membrane</keyword>
<feature type="transmembrane region" description="Helical" evidence="7">
    <location>
        <begin position="80"/>
        <end position="99"/>
    </location>
</feature>
<reference evidence="9 10" key="1">
    <citation type="submission" date="2023-12" db="EMBL/GenBank/DDBJ databases">
        <title>Whole genome sequencing of Paenibacillus phoenicis isolated from the Phoenix Mars Lander spacecraft assembly facility.</title>
        <authorList>
            <person name="Garcia A."/>
            <person name="Venkateswaran K."/>
        </authorList>
    </citation>
    <scope>NUCLEOTIDE SEQUENCE [LARGE SCALE GENOMIC DNA]</scope>
    <source>
        <strain evidence="9 10">3PO2SA</strain>
    </source>
</reference>
<sequence>MMFKLGRKRDEKLEFGAFTLPILIAIIAVFYYPFVMTIRYSLTKWNGISKHPKFIGLDNFKQIFMGDANFSQAAWFTIKYAILYIVIINVLAILLALVLDMKLKTTNWLRAAFFIPYILSLVIVGFIWKFIFMQGFESLGESTGWGIFSLSWLGEPGLAFISILFVSIWQSIGFYMVIYIAGLQSVPDDLKEAATVDGAGPFRRFFNVTLPLLAPSITISVFMALTNSIKVFDVILSLTGGGPGGTTYSVAYDIYRDTFQNNLYGYGTAKALILFVAVLMITAIQLTIFKRREVEA</sequence>
<dbReference type="PANTHER" id="PTHR30193">
    <property type="entry name" value="ABC TRANSPORTER PERMEASE PROTEIN"/>
    <property type="match status" value="1"/>
</dbReference>
<comment type="similarity">
    <text evidence="7">Belongs to the binding-protein-dependent transport system permease family.</text>
</comment>